<dbReference type="Gene3D" id="2.60.40.150">
    <property type="entry name" value="C2 domain"/>
    <property type="match status" value="1"/>
</dbReference>
<dbReference type="Gene3D" id="1.25.10.10">
    <property type="entry name" value="Leucine-rich Repeat Variant"/>
    <property type="match status" value="1"/>
</dbReference>
<evidence type="ECO:0000259" key="2">
    <source>
        <dbReference type="PROSITE" id="PS50004"/>
    </source>
</evidence>
<dbReference type="InterPro" id="IPR011989">
    <property type="entry name" value="ARM-like"/>
</dbReference>
<dbReference type="CDD" id="cd00030">
    <property type="entry name" value="C2"/>
    <property type="match status" value="1"/>
</dbReference>
<keyword evidence="4" id="KW-1185">Reference proteome</keyword>
<accession>A0ABQ6MA45</accession>
<sequence>PSSSASTPPSPSPAAPPVTSPTSSQKSWLDAAADAEATPRDGGSVAAGSVLTEPSLLDGDASLLDGDASLAGGDSIVESVADENGMLADGSLDPSQVDSKKSLRREPTNPDNYNAVTVTVVYASGVRQWDSSCDPFCLVAVGTAKTTFAEKLDYLDETGYHDSLFETVALENTTEPTWNEAITLPLPKDTPKLELHLQLQDKDMGKGDDLGEATLRLNKFVCDDAENPTEVELPLTGPGAGDDEPRIFFKVNFTNIEEDDDDYSASMVSESHESLESKKHLLHQGEWIPEEWQAGRLVKWTSYWTCCGCSKHLSMYCPSLEDRVSFAHKLYEYLRLKPIKEAKAREVQEKWMREKDEMQMAAAQRRQIMDENGGEEPLSKAETKHFFMSKEWKQRAGIWREPKLDLMSEAHGADENDLYELRMRKVKPSDISMVVSALRKNIENGWMVDQGFEILKRLLDTRDAQKKCIQFGALSCLISGLKIHADEYKIQLKGVTALRKYCDYVPTQEKAIINMEVTNIAITRLKMFREKEEMVQETTNILKFTAKLRKNRVRIFDMGTITQITCAVVQYRNNESILCASMFLLETLSTMQKGKEEILNRGLVKIALSVMQQYRDNEAVLSASMGMLLLACEDDRGLVQMISSNGVATTLDAMKHLVHKAELQQRGLEFMKKLASTSKGAKILDGIPGSWQWLAQGTESGNALVHLQPGSLQSKGWAMGEVNERDVLHKGRLFLDGATGARGKSMALWTASSLSKFMGLSQKEVTMEMNVAEHEFYYETIRDLGLLPRNDEQREYWFQRVKKFEKHHAINIQELVDRNQVRRFGGEMPVHRIGGEEGEEEGGGGEEGEEEGEEKKEGSKEPPAPVYKEVKRKAMLSRKEKAALREKNRPKTPPKVYEKRPVFLEGKVSSGWVSKEATWEKQHNMLYDVDHEAELHHEDDRFVARRASHHVNIHDVSHLVHLDENHNLVGGDPDVVGTPRGGGESEDEEGDEEGEEGGEGEEDSDDEDGSEEDDDDDDDDYDEDDDDSMASGGNHHVHKPALKGSVSHGAGKTHSGHRAKLAKDIKNGKRLPEKRRDIFETKDRHGDLFIGHPIEELFPEVVGTEMESAKHRTERFQYGFYEDPYRFGKTPEELAAMDAAADLDIHG</sequence>
<dbReference type="PROSITE" id="PS50004">
    <property type="entry name" value="C2"/>
    <property type="match status" value="1"/>
</dbReference>
<evidence type="ECO:0000313" key="4">
    <source>
        <dbReference type="Proteomes" id="UP001165060"/>
    </source>
</evidence>
<evidence type="ECO:0000313" key="3">
    <source>
        <dbReference type="EMBL" id="GMI22380.1"/>
    </source>
</evidence>
<feature type="region of interest" description="Disordered" evidence="1">
    <location>
        <begin position="827"/>
        <end position="872"/>
    </location>
</feature>
<feature type="domain" description="C2" evidence="2">
    <location>
        <begin position="95"/>
        <end position="233"/>
    </location>
</feature>
<name>A0ABQ6MA45_9STRA</name>
<dbReference type="SUPFAM" id="SSF48371">
    <property type="entry name" value="ARM repeat"/>
    <property type="match status" value="1"/>
</dbReference>
<protein>
    <recommendedName>
        <fullName evidence="2">C2 domain-containing protein</fullName>
    </recommendedName>
</protein>
<dbReference type="InterPro" id="IPR016024">
    <property type="entry name" value="ARM-type_fold"/>
</dbReference>
<feature type="region of interest" description="Disordered" evidence="1">
    <location>
        <begin position="84"/>
        <end position="110"/>
    </location>
</feature>
<feature type="compositionally biased region" description="Acidic residues" evidence="1">
    <location>
        <begin position="984"/>
        <end position="1028"/>
    </location>
</feature>
<evidence type="ECO:0000256" key="1">
    <source>
        <dbReference type="SAM" id="MobiDB-lite"/>
    </source>
</evidence>
<feature type="non-terminal residue" evidence="3">
    <location>
        <position position="1"/>
    </location>
</feature>
<comment type="caution">
    <text evidence="3">The sequence shown here is derived from an EMBL/GenBank/DDBJ whole genome shotgun (WGS) entry which is preliminary data.</text>
</comment>
<feature type="compositionally biased region" description="Acidic residues" evidence="1">
    <location>
        <begin position="836"/>
        <end position="852"/>
    </location>
</feature>
<feature type="region of interest" description="Disordered" evidence="1">
    <location>
        <begin position="1"/>
        <end position="51"/>
    </location>
</feature>
<dbReference type="EMBL" id="BRYB01000084">
    <property type="protein sequence ID" value="GMI22380.1"/>
    <property type="molecule type" value="Genomic_DNA"/>
</dbReference>
<gene>
    <name evidence="3" type="ORF">TeGR_g2942</name>
</gene>
<proteinExistence type="predicted"/>
<dbReference type="InterPro" id="IPR000008">
    <property type="entry name" value="C2_dom"/>
</dbReference>
<feature type="region of interest" description="Disordered" evidence="1">
    <location>
        <begin position="965"/>
        <end position="1061"/>
    </location>
</feature>
<dbReference type="SUPFAM" id="SSF49562">
    <property type="entry name" value="C2 domain (Calcium/lipid-binding domain, CaLB)"/>
    <property type="match status" value="1"/>
</dbReference>
<dbReference type="SMART" id="SM00239">
    <property type="entry name" value="C2"/>
    <property type="match status" value="1"/>
</dbReference>
<dbReference type="Proteomes" id="UP001165060">
    <property type="component" value="Unassembled WGS sequence"/>
</dbReference>
<reference evidence="3 4" key="1">
    <citation type="journal article" date="2023" name="Commun. Biol.">
        <title>Genome analysis of Parmales, the sister group of diatoms, reveals the evolutionary specialization of diatoms from phago-mixotrophs to photoautotrophs.</title>
        <authorList>
            <person name="Ban H."/>
            <person name="Sato S."/>
            <person name="Yoshikawa S."/>
            <person name="Yamada K."/>
            <person name="Nakamura Y."/>
            <person name="Ichinomiya M."/>
            <person name="Sato N."/>
            <person name="Blanc-Mathieu R."/>
            <person name="Endo H."/>
            <person name="Kuwata A."/>
            <person name="Ogata H."/>
        </authorList>
    </citation>
    <scope>NUCLEOTIDE SEQUENCE [LARGE SCALE GENOMIC DNA]</scope>
</reference>
<organism evidence="3 4">
    <name type="scientific">Tetraparma gracilis</name>
    <dbReference type="NCBI Taxonomy" id="2962635"/>
    <lineage>
        <taxon>Eukaryota</taxon>
        <taxon>Sar</taxon>
        <taxon>Stramenopiles</taxon>
        <taxon>Ochrophyta</taxon>
        <taxon>Bolidophyceae</taxon>
        <taxon>Parmales</taxon>
        <taxon>Triparmaceae</taxon>
        <taxon>Tetraparma</taxon>
    </lineage>
</organism>
<dbReference type="InterPro" id="IPR035892">
    <property type="entry name" value="C2_domain_sf"/>
</dbReference>
<feature type="compositionally biased region" description="Basic and acidic residues" evidence="1">
    <location>
        <begin position="98"/>
        <end position="108"/>
    </location>
</feature>
<dbReference type="Pfam" id="PF00168">
    <property type="entry name" value="C2"/>
    <property type="match status" value="1"/>
</dbReference>
<feature type="compositionally biased region" description="Pro residues" evidence="1">
    <location>
        <begin position="8"/>
        <end position="19"/>
    </location>
</feature>